<keyword evidence="1" id="KW-0175">Coiled coil</keyword>
<name>A0A151B7F9_9CLOT</name>
<comment type="caution">
    <text evidence="2">The sequence shown here is derived from an EMBL/GenBank/DDBJ whole genome shotgun (WGS) entry which is preliminary data.</text>
</comment>
<dbReference type="STRING" id="1121338.CLTEP_02610"/>
<dbReference type="AlphaFoldDB" id="A0A151B7F9"/>
<proteinExistence type="predicted"/>
<gene>
    <name evidence="2" type="ORF">CLTEP_02610</name>
</gene>
<dbReference type="EMBL" id="LTBA01000001">
    <property type="protein sequence ID" value="KYH35868.1"/>
    <property type="molecule type" value="Genomic_DNA"/>
</dbReference>
<dbReference type="RefSeq" id="WP_066821347.1">
    <property type="nucleotide sequence ID" value="NZ_LTBA01000001.1"/>
</dbReference>
<evidence type="ECO:0000313" key="2">
    <source>
        <dbReference type="EMBL" id="KYH35868.1"/>
    </source>
</evidence>
<evidence type="ECO:0000256" key="1">
    <source>
        <dbReference type="SAM" id="Coils"/>
    </source>
</evidence>
<keyword evidence="3" id="KW-1185">Reference proteome</keyword>
<dbReference type="Proteomes" id="UP000075531">
    <property type="component" value="Unassembled WGS sequence"/>
</dbReference>
<evidence type="ECO:0000313" key="3">
    <source>
        <dbReference type="Proteomes" id="UP000075531"/>
    </source>
</evidence>
<protein>
    <submittedName>
        <fullName evidence="2">Uncharacterized protein</fullName>
    </submittedName>
</protein>
<dbReference type="PATRIC" id="fig|1121338.3.peg.265"/>
<reference evidence="2 3" key="1">
    <citation type="submission" date="2016-02" db="EMBL/GenBank/DDBJ databases">
        <title>Genome sequence of Clostridium tepidiprofundi DSM 19306.</title>
        <authorList>
            <person name="Poehlein A."/>
            <person name="Daniel R."/>
        </authorList>
    </citation>
    <scope>NUCLEOTIDE SEQUENCE [LARGE SCALE GENOMIC DNA]</scope>
    <source>
        <strain evidence="2 3">DSM 19306</strain>
    </source>
</reference>
<accession>A0A151B7F9</accession>
<organism evidence="2 3">
    <name type="scientific">Clostridium tepidiprofundi DSM 19306</name>
    <dbReference type="NCBI Taxonomy" id="1121338"/>
    <lineage>
        <taxon>Bacteria</taxon>
        <taxon>Bacillati</taxon>
        <taxon>Bacillota</taxon>
        <taxon>Clostridia</taxon>
        <taxon>Eubacteriales</taxon>
        <taxon>Clostridiaceae</taxon>
        <taxon>Clostridium</taxon>
    </lineage>
</organism>
<feature type="coiled-coil region" evidence="1">
    <location>
        <begin position="10"/>
        <end position="47"/>
    </location>
</feature>
<sequence>MIKETKDWNIKLHEKDIMFLKQENKKLQEKINKNNAEIKQLRKWNRELKGRN</sequence>